<keyword evidence="7" id="KW-0808">Transferase</keyword>
<dbReference type="Gene3D" id="3.30.40.10">
    <property type="entry name" value="Zinc/RING finger domain, C3HC4 (zinc finger)"/>
    <property type="match status" value="1"/>
</dbReference>
<dbReference type="SUPFAM" id="SSF57850">
    <property type="entry name" value="RING/U-box"/>
    <property type="match status" value="1"/>
</dbReference>
<evidence type="ECO:0000313" key="7">
    <source>
        <dbReference type="EMBL" id="KAJ4455317.1"/>
    </source>
</evidence>
<reference evidence="7" key="1">
    <citation type="journal article" date="2022" name="bioRxiv">
        <title>Genomics of Preaxostyla Flagellates Illuminates Evolutionary Transitions and the Path Towards Mitochondrial Loss.</title>
        <authorList>
            <person name="Novak L.V.F."/>
            <person name="Treitli S.C."/>
            <person name="Pyrih J."/>
            <person name="Halakuc P."/>
            <person name="Pipaliya S.V."/>
            <person name="Vacek V."/>
            <person name="Brzon O."/>
            <person name="Soukal P."/>
            <person name="Eme L."/>
            <person name="Dacks J.B."/>
            <person name="Karnkowska A."/>
            <person name="Elias M."/>
            <person name="Hampl V."/>
        </authorList>
    </citation>
    <scope>NUCLEOTIDE SEQUENCE</scope>
    <source>
        <strain evidence="7">RCP-MX</strain>
    </source>
</reference>
<dbReference type="Pfam" id="PF06391">
    <property type="entry name" value="MAT1"/>
    <property type="match status" value="1"/>
</dbReference>
<keyword evidence="3" id="KW-0862">Zinc</keyword>
<feature type="region of interest" description="Disordered" evidence="5">
    <location>
        <begin position="178"/>
        <end position="200"/>
    </location>
</feature>
<dbReference type="PANTHER" id="PTHR12683:SF13">
    <property type="entry name" value="CDK-ACTIVATING KINASE ASSEMBLY FACTOR MAT1"/>
    <property type="match status" value="1"/>
</dbReference>
<dbReference type="InterPro" id="IPR001841">
    <property type="entry name" value="Znf_RING"/>
</dbReference>
<keyword evidence="2 4" id="KW-0863">Zinc-finger</keyword>
<dbReference type="Proteomes" id="UP001141327">
    <property type="component" value="Unassembled WGS sequence"/>
</dbReference>
<proteinExistence type="predicted"/>
<name>A0ABQ8UAD6_9EUKA</name>
<dbReference type="InterPro" id="IPR015877">
    <property type="entry name" value="MAT1_centre"/>
</dbReference>
<dbReference type="InterPro" id="IPR017907">
    <property type="entry name" value="Znf_RING_CS"/>
</dbReference>
<dbReference type="EMBL" id="JAPMOS010000112">
    <property type="protein sequence ID" value="KAJ4455317.1"/>
    <property type="molecule type" value="Genomic_DNA"/>
</dbReference>
<keyword evidence="1" id="KW-0479">Metal-binding</keyword>
<protein>
    <submittedName>
        <fullName evidence="7">CDK-activating kinase assembly factor MAT1</fullName>
    </submittedName>
</protein>
<evidence type="ECO:0000259" key="6">
    <source>
        <dbReference type="PROSITE" id="PS50089"/>
    </source>
</evidence>
<evidence type="ECO:0000256" key="2">
    <source>
        <dbReference type="ARBA" id="ARBA00022771"/>
    </source>
</evidence>
<evidence type="ECO:0000256" key="4">
    <source>
        <dbReference type="PROSITE-ProRule" id="PRU00175"/>
    </source>
</evidence>
<evidence type="ECO:0000256" key="1">
    <source>
        <dbReference type="ARBA" id="ARBA00022723"/>
    </source>
</evidence>
<evidence type="ECO:0000256" key="3">
    <source>
        <dbReference type="ARBA" id="ARBA00022833"/>
    </source>
</evidence>
<dbReference type="PANTHER" id="PTHR12683">
    <property type="entry name" value="CDK-ACTIVATING KINASE ASSEMBLY FACTOR MAT1"/>
    <property type="match status" value="1"/>
</dbReference>
<keyword evidence="8" id="KW-1185">Reference proteome</keyword>
<dbReference type="InterPro" id="IPR013083">
    <property type="entry name" value="Znf_RING/FYVE/PHD"/>
</dbReference>
<keyword evidence="7" id="KW-0418">Kinase</keyword>
<gene>
    <name evidence="7" type="ORF">PAPYR_9785</name>
</gene>
<feature type="domain" description="RING-type" evidence="6">
    <location>
        <begin position="7"/>
        <end position="45"/>
    </location>
</feature>
<evidence type="ECO:0000313" key="8">
    <source>
        <dbReference type="Proteomes" id="UP001141327"/>
    </source>
</evidence>
<evidence type="ECO:0000256" key="5">
    <source>
        <dbReference type="SAM" id="MobiDB-lite"/>
    </source>
</evidence>
<dbReference type="PROSITE" id="PS50089">
    <property type="entry name" value="ZF_RING_2"/>
    <property type="match status" value="1"/>
</dbReference>
<accession>A0ABQ8UAD6</accession>
<dbReference type="SMART" id="SM00184">
    <property type="entry name" value="RING"/>
    <property type="match status" value="1"/>
</dbReference>
<dbReference type="GO" id="GO:0016301">
    <property type="term" value="F:kinase activity"/>
    <property type="evidence" value="ECO:0007669"/>
    <property type="project" value="UniProtKB-KW"/>
</dbReference>
<organism evidence="7 8">
    <name type="scientific">Paratrimastix pyriformis</name>
    <dbReference type="NCBI Taxonomy" id="342808"/>
    <lineage>
        <taxon>Eukaryota</taxon>
        <taxon>Metamonada</taxon>
        <taxon>Preaxostyla</taxon>
        <taxon>Paratrimastigidae</taxon>
        <taxon>Paratrimastix</taxon>
    </lineage>
</organism>
<comment type="caution">
    <text evidence="7">The sequence shown here is derived from an EMBL/GenBank/DDBJ whole genome shotgun (WGS) entry which is preliminary data.</text>
</comment>
<dbReference type="PROSITE" id="PS00518">
    <property type="entry name" value="ZF_RING_1"/>
    <property type="match status" value="1"/>
</dbReference>
<sequence>MLQGDGCSFCRAPAQKQKLLVARCGHKFCTLCLDTKTFEPCPVCKMPISRSEINAPDSELQKEIRIRKQLAVDFNLSESDFASLREYNDYLEQVEDLVDQRMRGVDVATQLTQHRERYREQIRANADAKARREREIVQQIANERREMEERRLAIIEAERLEAALKLKQKEDAIASLEKGAAQAAQQQTPATSGSAPMGASKSAESAAHMVYVPAAPTSGTGILGGGAPPPMTGLVQPIGAAPRTATAPIPKEMLPLHYRASGFDPKLPLRRAEQEAFSSTFLL</sequence>